<protein>
    <recommendedName>
        <fullName evidence="1">DUF6933 domain-containing protein</fullName>
    </recommendedName>
</protein>
<sequence>MSIWYGDLFYVAGRKNVVVMNPASGYSVLFAVVKRNDIRQLSNRLSSEIGTLMLDHGFEADAVARVTDSLIDAVYCRTVDRSPLAYLRDYIRHSKFKIEQQMARGEVNARLISASINHGPFGPGWNPAKSLANVLVGKPVSRKQ</sequence>
<name>A0A068NJC9_FIMGI</name>
<evidence type="ECO:0000313" key="3">
    <source>
        <dbReference type="Proteomes" id="UP000027982"/>
    </source>
</evidence>
<dbReference type="KEGG" id="fgi:OP10G_0355"/>
<dbReference type="AlphaFoldDB" id="A0A068NJC9"/>
<evidence type="ECO:0000259" key="1">
    <source>
        <dbReference type="Pfam" id="PF22016"/>
    </source>
</evidence>
<accession>A0A068NJC9</accession>
<dbReference type="InterPro" id="IPR053864">
    <property type="entry name" value="DUF6933"/>
</dbReference>
<evidence type="ECO:0000313" key="2">
    <source>
        <dbReference type="EMBL" id="AIE83723.1"/>
    </source>
</evidence>
<organism evidence="2 3">
    <name type="scientific">Fimbriimonas ginsengisoli Gsoil 348</name>
    <dbReference type="NCBI Taxonomy" id="661478"/>
    <lineage>
        <taxon>Bacteria</taxon>
        <taxon>Bacillati</taxon>
        <taxon>Armatimonadota</taxon>
        <taxon>Fimbriimonadia</taxon>
        <taxon>Fimbriimonadales</taxon>
        <taxon>Fimbriimonadaceae</taxon>
        <taxon>Fimbriimonas</taxon>
    </lineage>
</organism>
<reference evidence="2 3" key="1">
    <citation type="journal article" date="2014" name="PLoS ONE">
        <title>The first complete genome sequence of the class fimbriimonadia in the phylum armatimonadetes.</title>
        <authorList>
            <person name="Hu Z.Y."/>
            <person name="Wang Y.Z."/>
            <person name="Im W.T."/>
            <person name="Wang S.Y."/>
            <person name="Zhao G.P."/>
            <person name="Zheng H.J."/>
            <person name="Quan Z.X."/>
        </authorList>
    </citation>
    <scope>NUCLEOTIDE SEQUENCE [LARGE SCALE GENOMIC DNA]</scope>
    <source>
        <strain evidence="2">Gsoil 348</strain>
    </source>
</reference>
<dbReference type="Proteomes" id="UP000027982">
    <property type="component" value="Chromosome"/>
</dbReference>
<dbReference type="EMBL" id="CP007139">
    <property type="protein sequence ID" value="AIE83723.1"/>
    <property type="molecule type" value="Genomic_DNA"/>
</dbReference>
<keyword evidence="3" id="KW-1185">Reference proteome</keyword>
<dbReference type="Pfam" id="PF22016">
    <property type="entry name" value="DUF6933"/>
    <property type="match status" value="1"/>
</dbReference>
<proteinExistence type="predicted"/>
<feature type="domain" description="DUF6933" evidence="1">
    <location>
        <begin position="4"/>
        <end position="123"/>
    </location>
</feature>
<dbReference type="HOGENOM" id="CLU_1793598_0_0_0"/>
<gene>
    <name evidence="2" type="ORF">OP10G_0355</name>
</gene>